<dbReference type="Gene3D" id="3.30.70.890">
    <property type="entry name" value="GHMP kinase, C-terminal domain"/>
    <property type="match status" value="1"/>
</dbReference>
<evidence type="ECO:0000256" key="13">
    <source>
        <dbReference type="ARBA" id="ARBA00023221"/>
    </source>
</evidence>
<evidence type="ECO:0000256" key="5">
    <source>
        <dbReference type="ARBA" id="ARBA00022679"/>
    </source>
</evidence>
<evidence type="ECO:0000313" key="19">
    <source>
        <dbReference type="Proteomes" id="UP000224854"/>
    </source>
</evidence>
<dbReference type="InterPro" id="IPR013750">
    <property type="entry name" value="GHMP_kinase_C_dom"/>
</dbReference>
<dbReference type="PANTHER" id="PTHR31814:SF2">
    <property type="entry name" value="PHOSPHOMEVALONATE KINASE"/>
    <property type="match status" value="1"/>
</dbReference>
<dbReference type="GO" id="GO:0010142">
    <property type="term" value="P:farnesyl diphosphate biosynthetic process, mevalonate pathway"/>
    <property type="evidence" value="ECO:0007669"/>
    <property type="project" value="TreeGrafter"/>
</dbReference>
<comment type="catalytic activity">
    <reaction evidence="14">
        <text>(R)-5-phosphomevalonate + ATP = (R)-5-diphosphomevalonate + ADP</text>
        <dbReference type="Rhea" id="RHEA:16341"/>
        <dbReference type="ChEBI" id="CHEBI:30616"/>
        <dbReference type="ChEBI" id="CHEBI:57557"/>
        <dbReference type="ChEBI" id="CHEBI:58146"/>
        <dbReference type="ChEBI" id="CHEBI:456216"/>
        <dbReference type="EC" id="2.7.4.2"/>
    </reaction>
    <physiologicalReaction direction="left-to-right" evidence="14">
        <dbReference type="Rhea" id="RHEA:16342"/>
    </physiologicalReaction>
</comment>
<keyword evidence="5 15" id="KW-0808">Transferase</keyword>
<proteinExistence type="inferred from homology"/>
<dbReference type="EMBL" id="NJEU01000142">
    <property type="protein sequence ID" value="PHH80995.1"/>
    <property type="molecule type" value="Genomic_DNA"/>
</dbReference>
<evidence type="ECO:0000256" key="1">
    <source>
        <dbReference type="ARBA" id="ARBA00005017"/>
    </source>
</evidence>
<gene>
    <name evidence="18" type="ORF">CDD82_1414</name>
</gene>
<sequence>MDLIVEAAMDESRPTVAVSAPGKVLLAGGYLVLDRKHSGLVLGLSARINVAAGAIHTSEGVQLNEIVVDSPQFVEAQWRYGYHRAPEDGGIKVTQLQVGCRFSPNRFIETTLCYALTYIDCLAGRPSQHKITPARLVVLADNDYYSPASSTHPHAPSSSRFAHMGVRLADAHKTGLGSSAALVTALTAALLSHYLPTAAFDLSTPPGRRILHTLAQAAHCAAQAKLGSGFDVAAAVYGSCLYRRFSPDLLAALADPGTAGFGASLASLVDSQSWDMDIQPLPPLPPGLSLRMCDVDCGSHTVAMAKQLLAWRARDPPVSEPLWDKLQRANHHLAALLAQPSPSPDLSSAIAAIRHLLRTMAQLSGVPIEPPSQTQLLDALTTQVQGVYGGVVPGAGGYDALALLVRDDPDTASSIASFLSQWSKDTGTRVRLLSAIGQHHGARSESLDVYAGWL</sequence>
<evidence type="ECO:0000256" key="8">
    <source>
        <dbReference type="ARBA" id="ARBA00022840"/>
    </source>
</evidence>
<dbReference type="InterPro" id="IPR016005">
    <property type="entry name" value="Erg8"/>
</dbReference>
<dbReference type="InterPro" id="IPR014721">
    <property type="entry name" value="Ribsml_uS5_D2-typ_fold_subgr"/>
</dbReference>
<feature type="domain" description="GHMP kinase C-terminal" evidence="17">
    <location>
        <begin position="350"/>
        <end position="421"/>
    </location>
</feature>
<keyword evidence="19" id="KW-1185">Reference proteome</keyword>
<dbReference type="GO" id="GO:0019287">
    <property type="term" value="P:isopentenyl diphosphate biosynthetic process, mevalonate pathway"/>
    <property type="evidence" value="ECO:0007669"/>
    <property type="project" value="UniProtKB-UniRule"/>
</dbReference>
<dbReference type="PANTHER" id="PTHR31814">
    <property type="match status" value="1"/>
</dbReference>
<dbReference type="Pfam" id="PF00288">
    <property type="entry name" value="GHMP_kinases_N"/>
    <property type="match status" value="1"/>
</dbReference>
<keyword evidence="7 15" id="KW-0418">Kinase</keyword>
<evidence type="ECO:0000256" key="10">
    <source>
        <dbReference type="ARBA" id="ARBA00023011"/>
    </source>
</evidence>
<protein>
    <recommendedName>
        <fullName evidence="3 15">Phosphomevalonate kinase</fullName>
        <ecNumber evidence="3 15">2.7.4.2</ecNumber>
    </recommendedName>
</protein>
<dbReference type="Gene3D" id="3.30.230.10">
    <property type="match status" value="1"/>
</dbReference>
<keyword evidence="8" id="KW-0067">ATP-binding</keyword>
<comment type="caution">
    <text evidence="18">The sequence shown here is derived from an EMBL/GenBank/DDBJ whole genome shotgun (WGS) entry which is preliminary data.</text>
</comment>
<evidence type="ECO:0000256" key="14">
    <source>
        <dbReference type="ARBA" id="ARBA00029326"/>
    </source>
</evidence>
<dbReference type="SUPFAM" id="SSF54211">
    <property type="entry name" value="Ribosomal protein S5 domain 2-like"/>
    <property type="match status" value="1"/>
</dbReference>
<dbReference type="GO" id="GO:0006696">
    <property type="term" value="P:ergosterol biosynthetic process"/>
    <property type="evidence" value="ECO:0007669"/>
    <property type="project" value="TreeGrafter"/>
</dbReference>
<evidence type="ECO:0000256" key="12">
    <source>
        <dbReference type="ARBA" id="ARBA00023166"/>
    </source>
</evidence>
<evidence type="ECO:0000259" key="17">
    <source>
        <dbReference type="Pfam" id="PF08544"/>
    </source>
</evidence>
<keyword evidence="4 15" id="KW-0444">Lipid biosynthesis</keyword>
<evidence type="ECO:0000256" key="11">
    <source>
        <dbReference type="ARBA" id="ARBA00023098"/>
    </source>
</evidence>
<dbReference type="InterPro" id="IPR035102">
    <property type="entry name" value="Phosphomevalonate_kinase"/>
</dbReference>
<evidence type="ECO:0000256" key="9">
    <source>
        <dbReference type="ARBA" id="ARBA00022955"/>
    </source>
</evidence>
<keyword evidence="13 15" id="KW-0753">Steroid metabolism</keyword>
<dbReference type="PIRSF" id="PIRSF017288">
    <property type="entry name" value="PMK_GHMP_euk"/>
    <property type="match status" value="1"/>
</dbReference>
<reference evidence="18 19" key="1">
    <citation type="submission" date="2017-06" db="EMBL/GenBank/DDBJ databases">
        <title>Ant-infecting Ophiocordyceps genomes reveal a high diversity of potential behavioral manipulation genes and a possible major role for enterotoxins.</title>
        <authorList>
            <person name="De Bekker C."/>
            <person name="Evans H.C."/>
            <person name="Brachmann A."/>
            <person name="Hughes D.P."/>
        </authorList>
    </citation>
    <scope>NUCLEOTIDE SEQUENCE [LARGE SCALE GENOMIC DNA]</scope>
    <source>
        <strain evidence="18 19">1348a</strain>
    </source>
</reference>
<evidence type="ECO:0000313" key="18">
    <source>
        <dbReference type="EMBL" id="PHH80995.1"/>
    </source>
</evidence>
<comment type="similarity">
    <text evidence="2 15">Belongs to the GHMP kinase family. Mevalonate kinase subfamily.</text>
</comment>
<dbReference type="AlphaFoldDB" id="A0A2C5ZGC0"/>
<dbReference type="Pfam" id="PF08544">
    <property type="entry name" value="GHMP_kinases_C"/>
    <property type="match status" value="1"/>
</dbReference>
<dbReference type="GO" id="GO:0005524">
    <property type="term" value="F:ATP binding"/>
    <property type="evidence" value="ECO:0007669"/>
    <property type="project" value="UniProtKB-UniRule"/>
</dbReference>
<keyword evidence="9 15" id="KW-0752">Steroid biosynthesis</keyword>
<evidence type="ECO:0000256" key="6">
    <source>
        <dbReference type="ARBA" id="ARBA00022741"/>
    </source>
</evidence>
<keyword evidence="10" id="KW-0756">Sterol biosynthesis</keyword>
<evidence type="ECO:0000256" key="4">
    <source>
        <dbReference type="ARBA" id="ARBA00022516"/>
    </source>
</evidence>
<name>A0A2C5ZGC0_9HYPO</name>
<dbReference type="GO" id="GO:0004631">
    <property type="term" value="F:phosphomevalonate kinase activity"/>
    <property type="evidence" value="ECO:0007669"/>
    <property type="project" value="UniProtKB-UniRule"/>
</dbReference>
<keyword evidence="12" id="KW-1207">Sterol metabolism</keyword>
<evidence type="ECO:0000256" key="7">
    <source>
        <dbReference type="ARBA" id="ARBA00022777"/>
    </source>
</evidence>
<feature type="domain" description="GHMP kinase N-terminal" evidence="16">
    <location>
        <begin position="173"/>
        <end position="238"/>
    </location>
</feature>
<dbReference type="Proteomes" id="UP000224854">
    <property type="component" value="Unassembled WGS sequence"/>
</dbReference>
<accession>A0A2C5ZGC0</accession>
<evidence type="ECO:0000259" key="16">
    <source>
        <dbReference type="Pfam" id="PF00288"/>
    </source>
</evidence>
<comment type="pathway">
    <text evidence="1 15">Isoprenoid biosynthesis; isopentenyl diphosphate biosynthesis via mevalonate pathway; isopentenyl diphosphate from (R)-mevalonate: step 2/3.</text>
</comment>
<keyword evidence="6" id="KW-0547">Nucleotide-binding</keyword>
<dbReference type="InterPro" id="IPR006204">
    <property type="entry name" value="GHMP_kinase_N_dom"/>
</dbReference>
<keyword evidence="11 15" id="KW-0443">Lipid metabolism</keyword>
<dbReference type="UniPathway" id="UPA00057">
    <property type="reaction ID" value="UER00099"/>
</dbReference>
<evidence type="ECO:0000256" key="15">
    <source>
        <dbReference type="PIRNR" id="PIRNR017288"/>
    </source>
</evidence>
<evidence type="ECO:0000256" key="2">
    <source>
        <dbReference type="ARBA" id="ARBA00006495"/>
    </source>
</evidence>
<evidence type="ECO:0000256" key="3">
    <source>
        <dbReference type="ARBA" id="ARBA00012958"/>
    </source>
</evidence>
<dbReference type="InterPro" id="IPR036554">
    <property type="entry name" value="GHMP_kinase_C_sf"/>
</dbReference>
<dbReference type="GO" id="GO:0005777">
    <property type="term" value="C:peroxisome"/>
    <property type="evidence" value="ECO:0007669"/>
    <property type="project" value="TreeGrafter"/>
</dbReference>
<organism evidence="18 19">
    <name type="scientific">Ophiocordyceps australis</name>
    <dbReference type="NCBI Taxonomy" id="1399860"/>
    <lineage>
        <taxon>Eukaryota</taxon>
        <taxon>Fungi</taxon>
        <taxon>Dikarya</taxon>
        <taxon>Ascomycota</taxon>
        <taxon>Pezizomycotina</taxon>
        <taxon>Sordariomycetes</taxon>
        <taxon>Hypocreomycetidae</taxon>
        <taxon>Hypocreales</taxon>
        <taxon>Ophiocordycipitaceae</taxon>
        <taxon>Ophiocordyceps</taxon>
    </lineage>
</organism>
<dbReference type="InterPro" id="IPR020568">
    <property type="entry name" value="Ribosomal_Su5_D2-typ_SF"/>
</dbReference>
<dbReference type="OrthoDB" id="10262935at2759"/>
<dbReference type="EC" id="2.7.4.2" evidence="3 15"/>